<comment type="caution">
    <text evidence="1">The sequence shown here is derived from an EMBL/GenBank/DDBJ whole genome shotgun (WGS) entry which is preliminary data.</text>
</comment>
<evidence type="ECO:0000313" key="1">
    <source>
        <dbReference type="EMBL" id="THV31071.1"/>
    </source>
</evidence>
<sequence>MSATTPNHTTAMHQATAALSRAGVHFQQPSGFQIKVGSFSFYPTKGTIFRDGEMQARSERGLPAFLRILRDTGHADADDKPVKPVDDPDAFIVKRLDEDDDFATE</sequence>
<proteinExistence type="predicted"/>
<name>A0A4S8PLT3_9HYPH</name>
<evidence type="ECO:0000313" key="2">
    <source>
        <dbReference type="Proteomes" id="UP000307378"/>
    </source>
</evidence>
<dbReference type="Proteomes" id="UP000307378">
    <property type="component" value="Unassembled WGS sequence"/>
</dbReference>
<protein>
    <submittedName>
        <fullName evidence="1">Uncharacterized protein</fullName>
    </submittedName>
</protein>
<dbReference type="AlphaFoldDB" id="A0A4S8PLT3"/>
<organism evidence="1 2">
    <name type="scientific">Rhizobium rosettiformans W3</name>
    <dbReference type="NCBI Taxonomy" id="538378"/>
    <lineage>
        <taxon>Bacteria</taxon>
        <taxon>Pseudomonadati</taxon>
        <taxon>Pseudomonadota</taxon>
        <taxon>Alphaproteobacteria</taxon>
        <taxon>Hyphomicrobiales</taxon>
        <taxon>Rhizobiaceae</taxon>
        <taxon>Rhizobium/Agrobacterium group</taxon>
        <taxon>Rhizobium</taxon>
    </lineage>
</organism>
<gene>
    <name evidence="1" type="ORF">FAA86_22445</name>
</gene>
<dbReference type="RefSeq" id="WP_136543322.1">
    <property type="nucleotide sequence ID" value="NZ_STGU01000023.1"/>
</dbReference>
<reference evidence="1 2" key="1">
    <citation type="submission" date="2019-04" db="EMBL/GenBank/DDBJ databases">
        <title>genome sequence of strain W3.</title>
        <authorList>
            <person name="Gao J."/>
            <person name="Sun J."/>
        </authorList>
    </citation>
    <scope>NUCLEOTIDE SEQUENCE [LARGE SCALE GENOMIC DNA]</scope>
    <source>
        <strain evidence="1 2">W3</strain>
    </source>
</reference>
<dbReference type="EMBL" id="STGU01000023">
    <property type="protein sequence ID" value="THV31071.1"/>
    <property type="molecule type" value="Genomic_DNA"/>
</dbReference>
<accession>A0A4S8PLT3</accession>